<keyword evidence="1" id="KW-0805">Transcription regulation</keyword>
<dbReference type="InterPro" id="IPR009061">
    <property type="entry name" value="DNA-bd_dom_put_sf"/>
</dbReference>
<reference evidence="5 6" key="1">
    <citation type="submission" date="2019-09" db="EMBL/GenBank/DDBJ databases">
        <title>Genomes of family Cryomorphaceae.</title>
        <authorList>
            <person name="Bowman J.P."/>
        </authorList>
    </citation>
    <scope>NUCLEOTIDE SEQUENCE [LARGE SCALE GENOMIC DNA]</scope>
    <source>
        <strain evidence="5 6">LMG 25704</strain>
    </source>
</reference>
<dbReference type="EMBL" id="WBVO01000001">
    <property type="protein sequence ID" value="KAB2814467.1"/>
    <property type="molecule type" value="Genomic_DNA"/>
</dbReference>
<dbReference type="SMART" id="SM00422">
    <property type="entry name" value="HTH_MERR"/>
    <property type="match status" value="1"/>
</dbReference>
<evidence type="ECO:0000256" key="2">
    <source>
        <dbReference type="ARBA" id="ARBA00023125"/>
    </source>
</evidence>
<dbReference type="PANTHER" id="PTHR30204:SF67">
    <property type="entry name" value="HTH-TYPE TRANSCRIPTIONAL REGULATOR MLRA-RELATED"/>
    <property type="match status" value="1"/>
</dbReference>
<name>A0A6N6RLM0_9FLAO</name>
<keyword evidence="3" id="KW-0804">Transcription</keyword>
<keyword evidence="6" id="KW-1185">Reference proteome</keyword>
<feature type="domain" description="HTH merR-type" evidence="4">
    <location>
        <begin position="4"/>
        <end position="73"/>
    </location>
</feature>
<dbReference type="OrthoDB" id="9800334at2"/>
<dbReference type="SUPFAM" id="SSF52242">
    <property type="entry name" value="Cobalamin (vitamin B12)-binding domain"/>
    <property type="match status" value="1"/>
</dbReference>
<dbReference type="InterPro" id="IPR000551">
    <property type="entry name" value="MerR-type_HTH_dom"/>
</dbReference>
<dbReference type="SUPFAM" id="SSF46955">
    <property type="entry name" value="Putative DNA-binding domain"/>
    <property type="match status" value="1"/>
</dbReference>
<dbReference type="CDD" id="cd01104">
    <property type="entry name" value="HTH_MlrA-CarA"/>
    <property type="match status" value="1"/>
</dbReference>
<dbReference type="InterPro" id="IPR003759">
    <property type="entry name" value="Cbl-bd_cap"/>
</dbReference>
<dbReference type="GO" id="GO:0003700">
    <property type="term" value="F:DNA-binding transcription factor activity"/>
    <property type="evidence" value="ECO:0007669"/>
    <property type="project" value="InterPro"/>
</dbReference>
<dbReference type="Gene3D" id="3.40.50.280">
    <property type="entry name" value="Cobalamin-binding domain"/>
    <property type="match status" value="1"/>
</dbReference>
<evidence type="ECO:0000313" key="5">
    <source>
        <dbReference type="EMBL" id="KAB2814467.1"/>
    </source>
</evidence>
<evidence type="ECO:0000256" key="3">
    <source>
        <dbReference type="ARBA" id="ARBA00023163"/>
    </source>
</evidence>
<dbReference type="Proteomes" id="UP000468650">
    <property type="component" value="Unassembled WGS sequence"/>
</dbReference>
<dbReference type="Pfam" id="PF02607">
    <property type="entry name" value="B12-binding_2"/>
    <property type="match status" value="1"/>
</dbReference>
<dbReference type="GO" id="GO:0031419">
    <property type="term" value="F:cobalamin binding"/>
    <property type="evidence" value="ECO:0007669"/>
    <property type="project" value="InterPro"/>
</dbReference>
<dbReference type="AlphaFoldDB" id="A0A6N6RLM0"/>
<proteinExistence type="predicted"/>
<accession>A0A6N6RLM0</accession>
<organism evidence="5 6">
    <name type="scientific">Phaeocystidibacter luteus</name>
    <dbReference type="NCBI Taxonomy" id="911197"/>
    <lineage>
        <taxon>Bacteria</taxon>
        <taxon>Pseudomonadati</taxon>
        <taxon>Bacteroidota</taxon>
        <taxon>Flavobacteriia</taxon>
        <taxon>Flavobacteriales</taxon>
        <taxon>Phaeocystidibacteraceae</taxon>
        <taxon>Phaeocystidibacter</taxon>
    </lineage>
</organism>
<sequence>MESKYSIKDLEHLTGVKAHTIRVWEQRYDVVTPERTSTNIRYYKDSDLKRLLNVAVLVHSGMKISKVAALSDAERHTLVLDSSKYQGNYESQINGLKIAMLEYNEVLFDRILTNSIAAVGSDETFTKVVGGFIQQVGILWQTNTISISHEHFASNLIKQKLYVAIDRLMEGSTQEEGKTFLLYLPADELHELGLLYLNYILKSRGHRVIYLGQSLPLDYITEVLDKVHVDALVSIFTTNPYEGDLHHYFEKATELIGSKELEWYCGGRQVQFFERNGLDKRFILCKDVMEMRTELTANQH</sequence>
<protein>
    <submittedName>
        <fullName evidence="5">MerR family transcriptional regulator</fullName>
    </submittedName>
</protein>
<comment type="caution">
    <text evidence="5">The sequence shown here is derived from an EMBL/GenBank/DDBJ whole genome shotgun (WGS) entry which is preliminary data.</text>
</comment>
<evidence type="ECO:0000256" key="1">
    <source>
        <dbReference type="ARBA" id="ARBA00023015"/>
    </source>
</evidence>
<dbReference type="PANTHER" id="PTHR30204">
    <property type="entry name" value="REDOX-CYCLING DRUG-SENSING TRANSCRIPTIONAL ACTIVATOR SOXR"/>
    <property type="match status" value="1"/>
</dbReference>
<keyword evidence="2" id="KW-0238">DNA-binding</keyword>
<dbReference type="InterPro" id="IPR036724">
    <property type="entry name" value="Cobalamin-bd_sf"/>
</dbReference>
<dbReference type="PROSITE" id="PS50937">
    <property type="entry name" value="HTH_MERR_2"/>
    <property type="match status" value="1"/>
</dbReference>
<dbReference type="Pfam" id="PF13411">
    <property type="entry name" value="MerR_1"/>
    <property type="match status" value="1"/>
</dbReference>
<gene>
    <name evidence="5" type="ORF">F8C67_01655</name>
</gene>
<dbReference type="GO" id="GO:0003677">
    <property type="term" value="F:DNA binding"/>
    <property type="evidence" value="ECO:0007669"/>
    <property type="project" value="UniProtKB-KW"/>
</dbReference>
<dbReference type="Gene3D" id="1.10.1660.10">
    <property type="match status" value="1"/>
</dbReference>
<dbReference type="GO" id="GO:0046872">
    <property type="term" value="F:metal ion binding"/>
    <property type="evidence" value="ECO:0007669"/>
    <property type="project" value="InterPro"/>
</dbReference>
<evidence type="ECO:0000313" key="6">
    <source>
        <dbReference type="Proteomes" id="UP000468650"/>
    </source>
</evidence>
<dbReference type="InterPro" id="IPR036594">
    <property type="entry name" value="Meth_synthase_dom"/>
</dbReference>
<evidence type="ECO:0000259" key="4">
    <source>
        <dbReference type="PROSITE" id="PS50937"/>
    </source>
</evidence>
<dbReference type="InterPro" id="IPR047057">
    <property type="entry name" value="MerR_fam"/>
</dbReference>
<dbReference type="Gene3D" id="1.10.1240.10">
    <property type="entry name" value="Methionine synthase domain"/>
    <property type="match status" value="1"/>
</dbReference>
<dbReference type="RefSeq" id="WP_151666047.1">
    <property type="nucleotide sequence ID" value="NZ_WBVO01000001.1"/>
</dbReference>